<keyword evidence="11" id="KW-0624">Polysaccharide degradation</keyword>
<organism evidence="16 17">
    <name type="scientific">Cordyceps javanica</name>
    <dbReference type="NCBI Taxonomy" id="43265"/>
    <lineage>
        <taxon>Eukaryota</taxon>
        <taxon>Fungi</taxon>
        <taxon>Dikarya</taxon>
        <taxon>Ascomycota</taxon>
        <taxon>Pezizomycotina</taxon>
        <taxon>Sordariomycetes</taxon>
        <taxon>Hypocreomycetidae</taxon>
        <taxon>Hypocreales</taxon>
        <taxon>Cordycipitaceae</taxon>
        <taxon>Cordyceps</taxon>
    </lineage>
</organism>
<dbReference type="Proteomes" id="UP000315783">
    <property type="component" value="Unassembled WGS sequence"/>
</dbReference>
<comment type="catalytic activity">
    <reaction evidence="1">
        <text>Hydrolysis of (1-&gt;3)-beta-D-glucosidic linkages in (1-&gt;3)-beta-D-glucans.</text>
        <dbReference type="EC" id="3.2.1.39"/>
    </reaction>
</comment>
<evidence type="ECO:0000313" key="17">
    <source>
        <dbReference type="Proteomes" id="UP000315783"/>
    </source>
</evidence>
<comment type="similarity">
    <text evidence="3">Belongs to the glycosyl hydrolase 81 family.</text>
</comment>
<keyword evidence="7" id="KW-0779">Telomere</keyword>
<evidence type="ECO:0000256" key="3">
    <source>
        <dbReference type="ARBA" id="ARBA00010730"/>
    </source>
</evidence>
<feature type="domain" description="Glycosyl hydrolase family 81 N-terminal" evidence="13">
    <location>
        <begin position="487"/>
        <end position="811"/>
    </location>
</feature>
<dbReference type="InterPro" id="IPR005200">
    <property type="entry name" value="Endo-beta-glucanase"/>
</dbReference>
<dbReference type="GO" id="GO:0000781">
    <property type="term" value="C:chromosome, telomeric region"/>
    <property type="evidence" value="ECO:0007669"/>
    <property type="project" value="UniProtKB-SubCell"/>
</dbReference>
<dbReference type="GO" id="GO:0042973">
    <property type="term" value="F:glucan endo-1,3-beta-D-glucosidase activity"/>
    <property type="evidence" value="ECO:0007669"/>
    <property type="project" value="UniProtKB-EC"/>
</dbReference>
<name>A0A545V8X3_9HYPO</name>
<comment type="subcellular location">
    <subcellularLocation>
        <location evidence="2">Chromosome</location>
        <location evidence="2">Telomere</location>
    </subcellularLocation>
</comment>
<evidence type="ECO:0000259" key="15">
    <source>
        <dbReference type="Pfam" id="PF17652"/>
    </source>
</evidence>
<evidence type="ECO:0000256" key="6">
    <source>
        <dbReference type="ARBA" id="ARBA00022801"/>
    </source>
</evidence>
<sequence length="1178" mass="127859">MSDTLGWAFYPRFCFHLAPTANVWCFLRIWDLFTLQQRDGFEGEGLYFYRNLPIKWVRIVGVVVAIDTFAGLRAFTIDDSSGACIEAIVSSPKPDESSSDKNVASAALAGPLAQSTALFADIDVGSVMDVKGALTTFRDTRQLKVEKMAMVRGTAEELKLWAKRNAFRGDVLDKYWALSDKTVRKCRQDAQRSEAEAERKRQRLEAASVRRNASSLAKGHSLFSRANRPTVTKTVTVVETAASDCPAPKYTFCPDDKLLDLVVSSTSLRTISEAPSTVVYNASHTVTVVTTVTDTATICSLPTLTSVEPQTEGVLNTELGEPGQPTQNPLLTEVIPTLSSLRSLTSVVSATTSETTATTESASSALKKVGPISETASAPFPASNSTFAAATGSATGASGNSLQPTGSGRSTSLGSISISLNATSLTTASASSTSSSLAISSNATESVTSTKLTQEDLPSTDMVLDNIFAAPIDIKPLPRQFSSRPDHPVPRTGIQTKGPLQTNKFYSNLFLGNQRDPVFTYPYSVSWVDGTGVSGSYGIACSHVDAKQRVFGPPQFDVPASYFINPIGIHSMIISAKELGKGTKLTVDSMTASSIRAHLSSSDSSEPIISFPLVQGMAYITAEYNGATPLLQTGVFFRNMTRSTQKPKKDVTRYTFVLEDGTTWRVYGHKTKGDDLDLQVVNNGVAMSAKPFYGTIHVAKEATTSDSDAESKLLDQGAGVYPTTMKLSGNVNGAAGSYAFNFEKAGHQEGELLMFALPHHVQSFDKTTQDQQAKGVSLMTPTKGRAALVQGTKWNMVEPSMPVQLGFEPYDAKKGSVSKLSGSAKSTIKAAASKEILQDMIAATDLDSMYFSGKALAKYALMLYVINDMLGETKLAQTGLGQLKVAFARFADNKQKFPLVHETAWGGVVSTGAYKTGQALEDFGNTYYNDHHFHYGYHILTAALIGHLDKTWVGKNKDYVNMLVRDTSNPSGKDALFPEWRSFDWYHGHSWATGLYASLDGKNQESSSEDMMHAYALKMWGKVSRNAPLEARANLQLAITARSVQQYYLYEKDNTIQPGDFIGNKVAGILFENKIHHTTFFGNQIEFIQGIHMLPILPVTTVARTSKFVEEEWEAFFSKGRLESIDSGWKSILLGSYATIAPKEVFEVLSDKKFDSKWLDGGISLTWLLAYSAALGGL</sequence>
<dbReference type="EMBL" id="SPUK01000004">
    <property type="protein sequence ID" value="TQV98170.1"/>
    <property type="molecule type" value="Genomic_DNA"/>
</dbReference>
<evidence type="ECO:0000313" key="16">
    <source>
        <dbReference type="EMBL" id="TQV98170.1"/>
    </source>
</evidence>
<keyword evidence="17" id="KW-1185">Reference proteome</keyword>
<dbReference type="Gene3D" id="2.40.50.140">
    <property type="entry name" value="Nucleic acid-binding proteins"/>
    <property type="match status" value="1"/>
</dbReference>
<dbReference type="STRING" id="43265.A0A545V8X3"/>
<feature type="region of interest" description="Disordered" evidence="12">
    <location>
        <begin position="193"/>
        <end position="212"/>
    </location>
</feature>
<dbReference type="Gene3D" id="2.70.98.30">
    <property type="entry name" value="Golgi alpha-mannosidase II, domain 4"/>
    <property type="match status" value="1"/>
</dbReference>
<dbReference type="AlphaFoldDB" id="A0A545V8X3"/>
<dbReference type="Pfam" id="PF17652">
    <property type="entry name" value="Glyco_hydro81C"/>
    <property type="match status" value="1"/>
</dbReference>
<evidence type="ECO:0000259" key="13">
    <source>
        <dbReference type="Pfam" id="PF03639"/>
    </source>
</evidence>
<dbReference type="InterPro" id="IPR040451">
    <property type="entry name" value="GH81_N"/>
</dbReference>
<evidence type="ECO:0000256" key="4">
    <source>
        <dbReference type="ARBA" id="ARBA00012780"/>
    </source>
</evidence>
<evidence type="ECO:0000259" key="14">
    <source>
        <dbReference type="Pfam" id="PF10451"/>
    </source>
</evidence>
<dbReference type="InterPro" id="IPR018856">
    <property type="entry name" value="Stn1_N"/>
</dbReference>
<dbReference type="CDD" id="cd03524">
    <property type="entry name" value="RPA2_OBF_family"/>
    <property type="match status" value="1"/>
</dbReference>
<feature type="compositionally biased region" description="Low complexity" evidence="12">
    <location>
        <begin position="391"/>
        <end position="401"/>
    </location>
</feature>
<evidence type="ECO:0000256" key="10">
    <source>
        <dbReference type="ARBA" id="ARBA00023316"/>
    </source>
</evidence>
<evidence type="ECO:0000256" key="8">
    <source>
        <dbReference type="ARBA" id="ARBA00023277"/>
    </source>
</evidence>
<evidence type="ECO:0000256" key="5">
    <source>
        <dbReference type="ARBA" id="ARBA00022454"/>
    </source>
</evidence>
<dbReference type="InterPro" id="IPR040720">
    <property type="entry name" value="GH81_C"/>
</dbReference>
<dbReference type="PANTHER" id="PTHR31983:SF0">
    <property type="entry name" value="GLUCAN ENDO-1,3-BETA-D-GLUCOSIDASE 2"/>
    <property type="match status" value="1"/>
</dbReference>
<gene>
    <name evidence="16" type="ORF">IF1G_03913</name>
</gene>
<dbReference type="FunFam" id="1.10.287.1170:FF:000001">
    <property type="entry name" value="Endo-1,3-beta-glucanase Engl1"/>
    <property type="match status" value="1"/>
</dbReference>
<feature type="compositionally biased region" description="Polar residues" evidence="12">
    <location>
        <begin position="402"/>
        <end position="412"/>
    </location>
</feature>
<dbReference type="GO" id="GO:0052861">
    <property type="term" value="F:endo-1,3(4)-beta-glucanase activity"/>
    <property type="evidence" value="ECO:0007669"/>
    <property type="project" value="InterPro"/>
</dbReference>
<reference evidence="16 17" key="1">
    <citation type="journal article" date="2019" name="Appl. Microbiol. Biotechnol.">
        <title>Genome sequence of Isaria javanica and comparative genome analysis insights into family S53 peptidase evolution in fungal entomopathogens.</title>
        <authorList>
            <person name="Lin R."/>
            <person name="Zhang X."/>
            <person name="Xin B."/>
            <person name="Zou M."/>
            <person name="Gao Y."/>
            <person name="Qin F."/>
            <person name="Hu Q."/>
            <person name="Xie B."/>
            <person name="Cheng X."/>
        </authorList>
    </citation>
    <scope>NUCLEOTIDE SEQUENCE [LARGE SCALE GENOMIC DNA]</scope>
    <source>
        <strain evidence="16 17">IJ1G</strain>
    </source>
</reference>
<proteinExistence type="inferred from homology"/>
<dbReference type="PROSITE" id="PS52008">
    <property type="entry name" value="GH81"/>
    <property type="match status" value="1"/>
</dbReference>
<feature type="domain" description="Glycosyl hydrolase family 81 C-terminal" evidence="15">
    <location>
        <begin position="820"/>
        <end position="1169"/>
    </location>
</feature>
<keyword evidence="6" id="KW-0378">Hydrolase</keyword>
<dbReference type="GO" id="GO:0000272">
    <property type="term" value="P:polysaccharide catabolic process"/>
    <property type="evidence" value="ECO:0007669"/>
    <property type="project" value="UniProtKB-KW"/>
</dbReference>
<feature type="domain" description="CST complex subunit Stn1 N-terminal" evidence="14">
    <location>
        <begin position="46"/>
        <end position="197"/>
    </location>
</feature>
<dbReference type="SUPFAM" id="SSF50249">
    <property type="entry name" value="Nucleic acid-binding proteins"/>
    <property type="match status" value="1"/>
</dbReference>
<dbReference type="GO" id="GO:0071555">
    <property type="term" value="P:cell wall organization"/>
    <property type="evidence" value="ECO:0007669"/>
    <property type="project" value="UniProtKB-KW"/>
</dbReference>
<protein>
    <recommendedName>
        <fullName evidence="4">glucan endo-1,3-beta-D-glucosidase</fullName>
        <ecNumber evidence="4">3.2.1.39</ecNumber>
    </recommendedName>
</protein>
<keyword evidence="10" id="KW-0961">Cell wall biogenesis/degradation</keyword>
<dbReference type="GO" id="GO:0009986">
    <property type="term" value="C:cell surface"/>
    <property type="evidence" value="ECO:0007669"/>
    <property type="project" value="TreeGrafter"/>
</dbReference>
<dbReference type="Gene3D" id="1.10.287.1170">
    <property type="entry name" value="glycoside hydrolase family 81 endo-[beta] glucanase"/>
    <property type="match status" value="1"/>
</dbReference>
<evidence type="ECO:0000256" key="11">
    <source>
        <dbReference type="ARBA" id="ARBA00023326"/>
    </source>
</evidence>
<evidence type="ECO:0000256" key="9">
    <source>
        <dbReference type="ARBA" id="ARBA00023295"/>
    </source>
</evidence>
<dbReference type="PANTHER" id="PTHR31983">
    <property type="entry name" value="ENDO-1,3(4)-BETA-GLUCANASE 1"/>
    <property type="match status" value="1"/>
</dbReference>
<accession>A0A545V8X3</accession>
<evidence type="ECO:0000256" key="2">
    <source>
        <dbReference type="ARBA" id="ARBA00004574"/>
    </source>
</evidence>
<evidence type="ECO:0000256" key="7">
    <source>
        <dbReference type="ARBA" id="ARBA00022895"/>
    </source>
</evidence>
<keyword evidence="9" id="KW-0326">Glycosidase</keyword>
<comment type="caution">
    <text evidence="16">The sequence shown here is derived from an EMBL/GenBank/DDBJ whole genome shotgun (WGS) entry which is preliminary data.</text>
</comment>
<dbReference type="InterPro" id="IPR012340">
    <property type="entry name" value="NA-bd_OB-fold"/>
</dbReference>
<dbReference type="Pfam" id="PF03639">
    <property type="entry name" value="Glyco_hydro_81"/>
    <property type="match status" value="1"/>
</dbReference>
<evidence type="ECO:0000256" key="1">
    <source>
        <dbReference type="ARBA" id="ARBA00000382"/>
    </source>
</evidence>
<dbReference type="Pfam" id="PF10451">
    <property type="entry name" value="Stn1"/>
    <property type="match status" value="1"/>
</dbReference>
<dbReference type="EC" id="3.2.1.39" evidence="4"/>
<keyword evidence="8" id="KW-0119">Carbohydrate metabolism</keyword>
<evidence type="ECO:0000256" key="12">
    <source>
        <dbReference type="SAM" id="MobiDB-lite"/>
    </source>
</evidence>
<dbReference type="OrthoDB" id="4473401at2759"/>
<feature type="region of interest" description="Disordered" evidence="12">
    <location>
        <begin position="391"/>
        <end position="412"/>
    </location>
</feature>
<keyword evidence="5" id="KW-0158">Chromosome</keyword>